<dbReference type="EMBL" id="JACHHB010000002">
    <property type="protein sequence ID" value="MBB5172487.1"/>
    <property type="molecule type" value="Genomic_DNA"/>
</dbReference>
<name>A0A840QM92_9BACI</name>
<feature type="transmembrane region" description="Helical" evidence="1">
    <location>
        <begin position="112"/>
        <end position="131"/>
    </location>
</feature>
<feature type="transmembrane region" description="Helical" evidence="1">
    <location>
        <begin position="85"/>
        <end position="106"/>
    </location>
</feature>
<accession>A0A840QM92</accession>
<organism evidence="2 3">
    <name type="scientific">Texcoconibacillus texcoconensis</name>
    <dbReference type="NCBI Taxonomy" id="1095777"/>
    <lineage>
        <taxon>Bacteria</taxon>
        <taxon>Bacillati</taxon>
        <taxon>Bacillota</taxon>
        <taxon>Bacilli</taxon>
        <taxon>Bacillales</taxon>
        <taxon>Bacillaceae</taxon>
        <taxon>Texcoconibacillus</taxon>
    </lineage>
</organism>
<gene>
    <name evidence="2" type="ORF">HNQ41_000631</name>
</gene>
<evidence type="ECO:0000313" key="3">
    <source>
        <dbReference type="Proteomes" id="UP000551878"/>
    </source>
</evidence>
<dbReference type="RefSeq" id="WP_184662948.1">
    <property type="nucleotide sequence ID" value="NZ_JACHHB010000002.1"/>
</dbReference>
<proteinExistence type="predicted"/>
<feature type="transmembrane region" description="Helical" evidence="1">
    <location>
        <begin position="59"/>
        <end position="78"/>
    </location>
</feature>
<reference evidence="2 3" key="1">
    <citation type="submission" date="2020-08" db="EMBL/GenBank/DDBJ databases">
        <title>Genomic Encyclopedia of Type Strains, Phase IV (KMG-IV): sequencing the most valuable type-strain genomes for metagenomic binning, comparative biology and taxonomic classification.</title>
        <authorList>
            <person name="Goeker M."/>
        </authorList>
    </citation>
    <scope>NUCLEOTIDE SEQUENCE [LARGE SCALE GENOMIC DNA]</scope>
    <source>
        <strain evidence="2 3">DSM 24696</strain>
    </source>
</reference>
<dbReference type="AlphaFoldDB" id="A0A840QM92"/>
<evidence type="ECO:0000313" key="2">
    <source>
        <dbReference type="EMBL" id="MBB5172487.1"/>
    </source>
</evidence>
<keyword evidence="3" id="KW-1185">Reference proteome</keyword>
<protein>
    <submittedName>
        <fullName evidence="2">Putative Tic20 family protein</fullName>
    </submittedName>
</protein>
<keyword evidence="1" id="KW-0472">Membrane</keyword>
<keyword evidence="1" id="KW-1133">Transmembrane helix</keyword>
<sequence>MSSPIPVKDKLIVAIGYALPIVFPIPLFTILFVFIYYYFLGDESRFVHHHLKQNFNVVLSYHLYMVVLLLVIFLFSIFENVTAIIMAYIPFLGLLVAMGGFFSFFILILSSFILIGVLIVLIILAACGKWTRVPLIIRCIK</sequence>
<keyword evidence="1" id="KW-0812">Transmembrane</keyword>
<feature type="transmembrane region" description="Helical" evidence="1">
    <location>
        <begin position="12"/>
        <end position="39"/>
    </location>
</feature>
<dbReference type="Proteomes" id="UP000551878">
    <property type="component" value="Unassembled WGS sequence"/>
</dbReference>
<comment type="caution">
    <text evidence="2">The sequence shown here is derived from an EMBL/GenBank/DDBJ whole genome shotgun (WGS) entry which is preliminary data.</text>
</comment>
<evidence type="ECO:0000256" key="1">
    <source>
        <dbReference type="SAM" id="Phobius"/>
    </source>
</evidence>